<evidence type="ECO:0000259" key="1">
    <source>
        <dbReference type="Pfam" id="PF01402"/>
    </source>
</evidence>
<dbReference type="Gene3D" id="1.10.1220.10">
    <property type="entry name" value="Met repressor-like"/>
    <property type="match status" value="1"/>
</dbReference>
<reference evidence="3" key="1">
    <citation type="journal article" date="2019" name="Int. J. Syst. Evol. Microbiol.">
        <title>The Global Catalogue of Microorganisms (GCM) 10K type strain sequencing project: providing services to taxonomists for standard genome sequencing and annotation.</title>
        <authorList>
            <consortium name="The Broad Institute Genomics Platform"/>
            <consortium name="The Broad Institute Genome Sequencing Center for Infectious Disease"/>
            <person name="Wu L."/>
            <person name="Ma J."/>
        </authorList>
    </citation>
    <scope>NUCLEOTIDE SEQUENCE [LARGE SCALE GENOMIC DNA]</scope>
    <source>
        <strain evidence="3">JCM 16949</strain>
    </source>
</reference>
<proteinExistence type="predicted"/>
<dbReference type="InterPro" id="IPR013321">
    <property type="entry name" value="Arc_rbn_hlx_hlx"/>
</dbReference>
<name>A0ABP7FFE4_9MICO</name>
<evidence type="ECO:0000313" key="2">
    <source>
        <dbReference type="EMBL" id="GAA3738047.1"/>
    </source>
</evidence>
<gene>
    <name evidence="2" type="ORF">GCM10022239_12100</name>
</gene>
<feature type="domain" description="Ribbon-helix-helix protein CopG" evidence="1">
    <location>
        <begin position="3"/>
        <end position="39"/>
    </location>
</feature>
<keyword evidence="3" id="KW-1185">Reference proteome</keyword>
<dbReference type="Pfam" id="PF01402">
    <property type="entry name" value="RHH_1"/>
    <property type="match status" value="1"/>
</dbReference>
<organism evidence="2 3">
    <name type="scientific">Leifsonella bigeumensis</name>
    <dbReference type="NCBI Taxonomy" id="433643"/>
    <lineage>
        <taxon>Bacteria</taxon>
        <taxon>Bacillati</taxon>
        <taxon>Actinomycetota</taxon>
        <taxon>Actinomycetes</taxon>
        <taxon>Micrococcales</taxon>
        <taxon>Microbacteriaceae</taxon>
        <taxon>Leifsonella</taxon>
    </lineage>
</organism>
<dbReference type="EMBL" id="BAABAE010000003">
    <property type="protein sequence ID" value="GAA3738047.1"/>
    <property type="molecule type" value="Genomic_DNA"/>
</dbReference>
<protein>
    <submittedName>
        <fullName evidence="2">Ribbon-helix-helix protein, CopG family</fullName>
    </submittedName>
</protein>
<dbReference type="RefSeq" id="WP_344754772.1">
    <property type="nucleotide sequence ID" value="NZ_BAABAE010000003.1"/>
</dbReference>
<sequence length="82" mass="9007">MKTAISVPDELFARVDDAAARTGMSRSAFFSAAAERYLAALRDDDLTTRIDAAIATVGDPRDEAVIRHNNAWLAAETETEHW</sequence>
<comment type="caution">
    <text evidence="2">The sequence shown here is derived from an EMBL/GenBank/DDBJ whole genome shotgun (WGS) entry which is preliminary data.</text>
</comment>
<accession>A0ABP7FFE4</accession>
<dbReference type="InterPro" id="IPR002145">
    <property type="entry name" value="CopG"/>
</dbReference>
<evidence type="ECO:0000313" key="3">
    <source>
        <dbReference type="Proteomes" id="UP001501004"/>
    </source>
</evidence>
<dbReference type="Proteomes" id="UP001501004">
    <property type="component" value="Unassembled WGS sequence"/>
</dbReference>